<dbReference type="InterPro" id="IPR033717">
    <property type="entry name" value="UDPK"/>
</dbReference>
<evidence type="ECO:0000256" key="10">
    <source>
        <dbReference type="ARBA" id="ARBA00022989"/>
    </source>
</evidence>
<gene>
    <name evidence="16" type="ORF">WMO24_02540</name>
</gene>
<dbReference type="InterPro" id="IPR036945">
    <property type="entry name" value="DAGK_sf"/>
</dbReference>
<evidence type="ECO:0000256" key="13">
    <source>
        <dbReference type="ARBA" id="ARBA00023209"/>
    </source>
</evidence>
<keyword evidence="6 15" id="KW-0812">Transmembrane</keyword>
<evidence type="ECO:0000256" key="12">
    <source>
        <dbReference type="ARBA" id="ARBA00023136"/>
    </source>
</evidence>
<evidence type="ECO:0000256" key="8">
    <source>
        <dbReference type="ARBA" id="ARBA00022777"/>
    </source>
</evidence>
<dbReference type="InterPro" id="IPR000829">
    <property type="entry name" value="DAGK"/>
</dbReference>
<keyword evidence="10 15" id="KW-1133">Transmembrane helix</keyword>
<dbReference type="PANTHER" id="PTHR34299:SF1">
    <property type="entry name" value="DIACYLGLYCEROL KINASE"/>
    <property type="match status" value="1"/>
</dbReference>
<dbReference type="EMBL" id="JBBMFA010000048">
    <property type="protein sequence ID" value="MEQ2519319.1"/>
    <property type="molecule type" value="Genomic_DNA"/>
</dbReference>
<proteinExistence type="inferred from homology"/>
<feature type="transmembrane region" description="Helical" evidence="15">
    <location>
        <begin position="26"/>
        <end position="43"/>
    </location>
</feature>
<dbReference type="Pfam" id="PF01219">
    <property type="entry name" value="DAGK_prokar"/>
    <property type="match status" value="1"/>
</dbReference>
<comment type="subcellular location">
    <subcellularLocation>
        <location evidence="1">Cell membrane</location>
        <topology evidence="1">Multi-pass membrane protein</topology>
    </subcellularLocation>
</comment>
<keyword evidence="4" id="KW-0444">Lipid biosynthesis</keyword>
<keyword evidence="5 16" id="KW-0808">Transferase</keyword>
<evidence type="ECO:0000256" key="14">
    <source>
        <dbReference type="ARBA" id="ARBA00023264"/>
    </source>
</evidence>
<evidence type="ECO:0000256" key="7">
    <source>
        <dbReference type="ARBA" id="ARBA00022741"/>
    </source>
</evidence>
<name>A0ABV1GBX3_9FIRM</name>
<evidence type="ECO:0000256" key="2">
    <source>
        <dbReference type="ARBA" id="ARBA00005967"/>
    </source>
</evidence>
<keyword evidence="9" id="KW-0067">ATP-binding</keyword>
<keyword evidence="13" id="KW-0594">Phospholipid biosynthesis</keyword>
<feature type="transmembrane region" description="Helical" evidence="15">
    <location>
        <begin position="124"/>
        <end position="146"/>
    </location>
</feature>
<sequence length="152" mass="17254">MKHRFIDSFIYAAQGIRAAVQQERNMRFHLCAAFYVYLFSLFYDFTSTQYALITIMVVGVMALELVNSSIERVMERPAPERYRTAGVVKDMAAGAVLIFSIGCAVAGVFLFWNVPVFERILGYFAEHPVLLLLLLATLPVAWRFVFGKKGEK</sequence>
<feature type="transmembrane region" description="Helical" evidence="15">
    <location>
        <begin position="91"/>
        <end position="112"/>
    </location>
</feature>
<comment type="similarity">
    <text evidence="2">Belongs to the bacterial diacylglycerol kinase family.</text>
</comment>
<evidence type="ECO:0000256" key="11">
    <source>
        <dbReference type="ARBA" id="ARBA00023098"/>
    </source>
</evidence>
<keyword evidence="7" id="KW-0547">Nucleotide-binding</keyword>
<evidence type="ECO:0000256" key="9">
    <source>
        <dbReference type="ARBA" id="ARBA00022840"/>
    </source>
</evidence>
<dbReference type="Proteomes" id="UP001477672">
    <property type="component" value="Unassembled WGS sequence"/>
</dbReference>
<keyword evidence="3" id="KW-1003">Cell membrane</keyword>
<keyword evidence="11" id="KW-0443">Lipid metabolism</keyword>
<evidence type="ECO:0000313" key="16">
    <source>
        <dbReference type="EMBL" id="MEQ2519319.1"/>
    </source>
</evidence>
<keyword evidence="17" id="KW-1185">Reference proteome</keyword>
<evidence type="ECO:0000256" key="3">
    <source>
        <dbReference type="ARBA" id="ARBA00022475"/>
    </source>
</evidence>
<reference evidence="16 17" key="1">
    <citation type="submission" date="2024-03" db="EMBL/GenBank/DDBJ databases">
        <title>Human intestinal bacterial collection.</title>
        <authorList>
            <person name="Pauvert C."/>
            <person name="Hitch T.C.A."/>
            <person name="Clavel T."/>
        </authorList>
    </citation>
    <scope>NUCLEOTIDE SEQUENCE [LARGE SCALE GENOMIC DNA]</scope>
    <source>
        <strain evidence="16 17">CLA-JM-H11</strain>
    </source>
</reference>
<evidence type="ECO:0000256" key="5">
    <source>
        <dbReference type="ARBA" id="ARBA00022679"/>
    </source>
</evidence>
<dbReference type="PANTHER" id="PTHR34299">
    <property type="entry name" value="DIACYLGLYCEROL KINASE"/>
    <property type="match status" value="1"/>
</dbReference>
<accession>A0ABV1GBX3</accession>
<feature type="transmembrane region" description="Helical" evidence="15">
    <location>
        <begin position="49"/>
        <end position="70"/>
    </location>
</feature>
<keyword evidence="8 16" id="KW-0418">Kinase</keyword>
<dbReference type="CDD" id="cd14265">
    <property type="entry name" value="UDPK_IM_like"/>
    <property type="match status" value="1"/>
</dbReference>
<evidence type="ECO:0000256" key="1">
    <source>
        <dbReference type="ARBA" id="ARBA00004651"/>
    </source>
</evidence>
<keyword evidence="14" id="KW-1208">Phospholipid metabolism</keyword>
<organism evidence="16 17">
    <name type="scientific">Ruthenibacterium intestinale</name>
    <dbReference type="NCBI Taxonomy" id="3133163"/>
    <lineage>
        <taxon>Bacteria</taxon>
        <taxon>Bacillati</taxon>
        <taxon>Bacillota</taxon>
        <taxon>Clostridia</taxon>
        <taxon>Eubacteriales</taxon>
        <taxon>Oscillospiraceae</taxon>
        <taxon>Ruthenibacterium</taxon>
    </lineage>
</organism>
<dbReference type="RefSeq" id="WP_349214706.1">
    <property type="nucleotide sequence ID" value="NZ_JBBMFA010000048.1"/>
</dbReference>
<keyword evidence="12 15" id="KW-0472">Membrane</keyword>
<dbReference type="EC" id="2.7.1.-" evidence="16"/>
<evidence type="ECO:0000313" key="17">
    <source>
        <dbReference type="Proteomes" id="UP001477672"/>
    </source>
</evidence>
<dbReference type="Gene3D" id="1.10.287.3610">
    <property type="match status" value="1"/>
</dbReference>
<protein>
    <submittedName>
        <fullName evidence="16">Diacylglycerol kinase family protein</fullName>
        <ecNumber evidence="16">2.7.1.-</ecNumber>
    </submittedName>
</protein>
<evidence type="ECO:0000256" key="4">
    <source>
        <dbReference type="ARBA" id="ARBA00022516"/>
    </source>
</evidence>
<evidence type="ECO:0000256" key="15">
    <source>
        <dbReference type="SAM" id="Phobius"/>
    </source>
</evidence>
<evidence type="ECO:0000256" key="6">
    <source>
        <dbReference type="ARBA" id="ARBA00022692"/>
    </source>
</evidence>
<dbReference type="GO" id="GO:0016301">
    <property type="term" value="F:kinase activity"/>
    <property type="evidence" value="ECO:0007669"/>
    <property type="project" value="UniProtKB-KW"/>
</dbReference>
<comment type="caution">
    <text evidence="16">The sequence shown here is derived from an EMBL/GenBank/DDBJ whole genome shotgun (WGS) entry which is preliminary data.</text>
</comment>